<organism evidence="1 2">
    <name type="scientific">Trifolium subterraneum</name>
    <name type="common">Subterranean clover</name>
    <dbReference type="NCBI Taxonomy" id="3900"/>
    <lineage>
        <taxon>Eukaryota</taxon>
        <taxon>Viridiplantae</taxon>
        <taxon>Streptophyta</taxon>
        <taxon>Embryophyta</taxon>
        <taxon>Tracheophyta</taxon>
        <taxon>Spermatophyta</taxon>
        <taxon>Magnoliopsida</taxon>
        <taxon>eudicotyledons</taxon>
        <taxon>Gunneridae</taxon>
        <taxon>Pentapetalae</taxon>
        <taxon>rosids</taxon>
        <taxon>fabids</taxon>
        <taxon>Fabales</taxon>
        <taxon>Fabaceae</taxon>
        <taxon>Papilionoideae</taxon>
        <taxon>50 kb inversion clade</taxon>
        <taxon>NPAAA clade</taxon>
        <taxon>Hologalegina</taxon>
        <taxon>IRL clade</taxon>
        <taxon>Trifolieae</taxon>
        <taxon>Trifolium</taxon>
    </lineage>
</organism>
<dbReference type="AlphaFoldDB" id="A0A2Z6MKS0"/>
<accession>A0A2Z6MKS0</accession>
<sequence length="65" mass="6962">MFRGGLRPPDAGWVRLNTDGAAKGKLRAGCGVYEEVVVGSGCMDSHIMLVGAVRWSESYGEFSKV</sequence>
<name>A0A2Z6MKS0_TRISU</name>
<keyword evidence="2" id="KW-1185">Reference proteome</keyword>
<proteinExistence type="predicted"/>
<dbReference type="EMBL" id="DF973507">
    <property type="protein sequence ID" value="GAU32868.1"/>
    <property type="molecule type" value="Genomic_DNA"/>
</dbReference>
<gene>
    <name evidence="1" type="ORF">TSUD_292320</name>
</gene>
<dbReference type="Proteomes" id="UP000242715">
    <property type="component" value="Unassembled WGS sequence"/>
</dbReference>
<reference evidence="2" key="1">
    <citation type="journal article" date="2017" name="Front. Plant Sci.">
        <title>Climate Clever Clovers: New Paradigm to Reduce the Environmental Footprint of Ruminants by Breeding Low Methanogenic Forages Utilizing Haplotype Variation.</title>
        <authorList>
            <person name="Kaur P."/>
            <person name="Appels R."/>
            <person name="Bayer P.E."/>
            <person name="Keeble-Gagnere G."/>
            <person name="Wang J."/>
            <person name="Hirakawa H."/>
            <person name="Shirasawa K."/>
            <person name="Vercoe P."/>
            <person name="Stefanova K."/>
            <person name="Durmic Z."/>
            <person name="Nichols P."/>
            <person name="Revell C."/>
            <person name="Isobe S.N."/>
            <person name="Edwards D."/>
            <person name="Erskine W."/>
        </authorList>
    </citation>
    <scope>NUCLEOTIDE SEQUENCE [LARGE SCALE GENOMIC DNA]</scope>
    <source>
        <strain evidence="2">cv. Daliak</strain>
    </source>
</reference>
<evidence type="ECO:0000313" key="2">
    <source>
        <dbReference type="Proteomes" id="UP000242715"/>
    </source>
</evidence>
<evidence type="ECO:0000313" key="1">
    <source>
        <dbReference type="EMBL" id="GAU32868.1"/>
    </source>
</evidence>
<protein>
    <submittedName>
        <fullName evidence="1">Uncharacterized protein</fullName>
    </submittedName>
</protein>